<dbReference type="InterPro" id="IPR036259">
    <property type="entry name" value="MFS_trans_sf"/>
</dbReference>
<organism evidence="5 6">
    <name type="scientific">Actinobacillus ureae ATCC 25976</name>
    <dbReference type="NCBI Taxonomy" id="887324"/>
    <lineage>
        <taxon>Bacteria</taxon>
        <taxon>Pseudomonadati</taxon>
        <taxon>Pseudomonadota</taxon>
        <taxon>Gammaproteobacteria</taxon>
        <taxon>Pasteurellales</taxon>
        <taxon>Pasteurellaceae</taxon>
        <taxon>Actinobacillus</taxon>
    </lineage>
</organism>
<dbReference type="Pfam" id="PF07690">
    <property type="entry name" value="MFS_1"/>
    <property type="match status" value="1"/>
</dbReference>
<dbReference type="EMBL" id="AEVG01000062">
    <property type="protein sequence ID" value="EFX91994.1"/>
    <property type="molecule type" value="Genomic_DNA"/>
</dbReference>
<evidence type="ECO:0000313" key="6">
    <source>
        <dbReference type="Proteomes" id="UP000005467"/>
    </source>
</evidence>
<dbReference type="Gene3D" id="1.20.1250.20">
    <property type="entry name" value="MFS general substrate transporter like domains"/>
    <property type="match status" value="1"/>
</dbReference>
<feature type="transmembrane region" description="Helical" evidence="4">
    <location>
        <begin position="104"/>
        <end position="122"/>
    </location>
</feature>
<proteinExistence type="predicted"/>
<dbReference type="GO" id="GO:0005886">
    <property type="term" value="C:plasma membrane"/>
    <property type="evidence" value="ECO:0007669"/>
    <property type="project" value="TreeGrafter"/>
</dbReference>
<dbReference type="HOGENOM" id="CLU_1615505_0_0_6"/>
<comment type="caution">
    <text evidence="5">The sequence shown here is derived from an EMBL/GenBank/DDBJ whole genome shotgun (WGS) entry which is preliminary data.</text>
</comment>
<reference evidence="5 6" key="1">
    <citation type="submission" date="2011-01" db="EMBL/GenBank/DDBJ databases">
        <authorList>
            <person name="Muzny D."/>
            <person name="Qin X."/>
            <person name="Deng J."/>
            <person name="Jiang H."/>
            <person name="Liu Y."/>
            <person name="Qu J."/>
            <person name="Song X.-Z."/>
            <person name="Zhang L."/>
            <person name="Thornton R."/>
            <person name="Coyle M."/>
            <person name="Francisco L."/>
            <person name="Jackson L."/>
            <person name="Javaid M."/>
            <person name="Korchina V."/>
            <person name="Kovar C."/>
            <person name="Mata R."/>
            <person name="Mathew T."/>
            <person name="Ngo R."/>
            <person name="Nguyen L."/>
            <person name="Nguyen N."/>
            <person name="Okwuonu G."/>
            <person name="Ongeri F."/>
            <person name="Pham C."/>
            <person name="Simmons D."/>
            <person name="Wilczek-Boney K."/>
            <person name="Hale W."/>
            <person name="Jakkamsetti A."/>
            <person name="Pham P."/>
            <person name="Ruth R."/>
            <person name="San Lucas F."/>
            <person name="Warren J."/>
            <person name="Zhang J."/>
            <person name="Zhao Z."/>
            <person name="Zhou C."/>
            <person name="Zhu D."/>
            <person name="Lee S."/>
            <person name="Bess C."/>
            <person name="Blankenburg K."/>
            <person name="Forbes L."/>
            <person name="Fu Q."/>
            <person name="Gubbala S."/>
            <person name="Hirani K."/>
            <person name="Jayaseelan J.C."/>
            <person name="Lara F."/>
            <person name="Munidasa M."/>
            <person name="Palculict T."/>
            <person name="Patil S."/>
            <person name="Pu L.-L."/>
            <person name="Saada N."/>
            <person name="Tang L."/>
            <person name="Weissenberger G."/>
            <person name="Zhu Y."/>
            <person name="Hemphill L."/>
            <person name="Shang Y."/>
            <person name="Youmans B."/>
            <person name="Ayvaz T."/>
            <person name="Ross M."/>
            <person name="Santibanez J."/>
            <person name="Aqrawi P."/>
            <person name="Gross S."/>
            <person name="Joshi V."/>
            <person name="Fowler G."/>
            <person name="Nazareth L."/>
            <person name="Reid J."/>
            <person name="Worley K."/>
            <person name="Petrosino J."/>
            <person name="Highlander S."/>
            <person name="Gibbs R."/>
        </authorList>
    </citation>
    <scope>NUCLEOTIDE SEQUENCE [LARGE SCALE GENOMIC DNA]</scope>
    <source>
        <strain evidence="5 6">ATCC 25976</strain>
    </source>
</reference>
<evidence type="ECO:0000256" key="1">
    <source>
        <dbReference type="ARBA" id="ARBA00022692"/>
    </source>
</evidence>
<feature type="transmembrane region" description="Helical" evidence="4">
    <location>
        <begin position="48"/>
        <end position="68"/>
    </location>
</feature>
<dbReference type="InterPro" id="IPR011701">
    <property type="entry name" value="MFS"/>
</dbReference>
<evidence type="ECO:0000313" key="5">
    <source>
        <dbReference type="EMBL" id="EFX91994.1"/>
    </source>
</evidence>
<gene>
    <name evidence="5" type="ORF">HMPREF0027_0942</name>
</gene>
<sequence>MSNKNLGAILQTTKFYSLFSGIFFLFFCYGLFLNSAGVKLADMGVSDVVIGLLNAAFFVGATLSAILAHRIVSSVGHIRSFSVFGAIFAIAALSHMMIDNLWVWGILRIILGFCNYSLLLLVESWLSEKTNVDTRGKALATYNIIWGCSRLSRMLYYKNEDNPL</sequence>
<accession>E8KGH5</accession>
<dbReference type="GO" id="GO:0022857">
    <property type="term" value="F:transmembrane transporter activity"/>
    <property type="evidence" value="ECO:0007669"/>
    <property type="project" value="InterPro"/>
</dbReference>
<feature type="transmembrane region" description="Helical" evidence="4">
    <location>
        <begin position="80"/>
        <end position="98"/>
    </location>
</feature>
<name>E8KGH5_9PAST</name>
<keyword evidence="2 4" id="KW-1133">Transmembrane helix</keyword>
<keyword evidence="6" id="KW-1185">Reference proteome</keyword>
<evidence type="ECO:0000256" key="2">
    <source>
        <dbReference type="ARBA" id="ARBA00022989"/>
    </source>
</evidence>
<feature type="transmembrane region" description="Helical" evidence="4">
    <location>
        <begin position="15"/>
        <end position="36"/>
    </location>
</feature>
<protein>
    <submittedName>
        <fullName evidence="5">MFS transporter</fullName>
    </submittedName>
</protein>
<evidence type="ECO:0000256" key="4">
    <source>
        <dbReference type="SAM" id="Phobius"/>
    </source>
</evidence>
<keyword evidence="1 4" id="KW-0812">Transmembrane</keyword>
<dbReference type="SUPFAM" id="SSF103473">
    <property type="entry name" value="MFS general substrate transporter"/>
    <property type="match status" value="1"/>
</dbReference>
<dbReference type="AlphaFoldDB" id="E8KGH5"/>
<dbReference type="PANTHER" id="PTHR23521">
    <property type="entry name" value="TRANSPORTER MFS SUPERFAMILY"/>
    <property type="match status" value="1"/>
</dbReference>
<evidence type="ECO:0000256" key="3">
    <source>
        <dbReference type="ARBA" id="ARBA00023136"/>
    </source>
</evidence>
<dbReference type="Proteomes" id="UP000005467">
    <property type="component" value="Unassembled WGS sequence"/>
</dbReference>
<keyword evidence="3 4" id="KW-0472">Membrane</keyword>
<dbReference type="PANTHER" id="PTHR23521:SF2">
    <property type="entry name" value="TRANSPORTER MFS SUPERFAMILY"/>
    <property type="match status" value="1"/>
</dbReference>